<reference evidence="2" key="2">
    <citation type="submission" date="2020-09" db="EMBL/GenBank/DDBJ databases">
        <authorList>
            <person name="Sun Q."/>
            <person name="Zhou Y."/>
        </authorList>
    </citation>
    <scope>NUCLEOTIDE SEQUENCE</scope>
    <source>
        <strain evidence="2">CGMCC 1.15371</strain>
    </source>
</reference>
<accession>A0A8J2VSX9</accession>
<gene>
    <name evidence="2" type="ORF">GCM10011391_19400</name>
</gene>
<feature type="compositionally biased region" description="Basic and acidic residues" evidence="1">
    <location>
        <begin position="16"/>
        <end position="29"/>
    </location>
</feature>
<feature type="compositionally biased region" description="Polar residues" evidence="1">
    <location>
        <begin position="35"/>
        <end position="50"/>
    </location>
</feature>
<feature type="region of interest" description="Disordered" evidence="1">
    <location>
        <begin position="1"/>
        <end position="50"/>
    </location>
</feature>
<dbReference type="AlphaFoldDB" id="A0A8J2VSX9"/>
<keyword evidence="3" id="KW-1185">Reference proteome</keyword>
<dbReference type="RefSeq" id="WP_188692792.1">
    <property type="nucleotide sequence ID" value="NZ_BMIR01000007.1"/>
</dbReference>
<evidence type="ECO:0000313" key="2">
    <source>
        <dbReference type="EMBL" id="GGE40730.1"/>
    </source>
</evidence>
<evidence type="ECO:0000313" key="3">
    <source>
        <dbReference type="Proteomes" id="UP000628775"/>
    </source>
</evidence>
<dbReference type="EMBL" id="BMIR01000007">
    <property type="protein sequence ID" value="GGE40730.1"/>
    <property type="molecule type" value="Genomic_DNA"/>
</dbReference>
<evidence type="ECO:0000256" key="1">
    <source>
        <dbReference type="SAM" id="MobiDB-lite"/>
    </source>
</evidence>
<protein>
    <submittedName>
        <fullName evidence="2">Uncharacterized protein</fullName>
    </submittedName>
</protein>
<name>A0A8J2VSX9_9BACL</name>
<proteinExistence type="predicted"/>
<dbReference type="Proteomes" id="UP000628775">
    <property type="component" value="Unassembled WGS sequence"/>
</dbReference>
<comment type="caution">
    <text evidence="2">The sequence shown here is derived from an EMBL/GenBank/DDBJ whole genome shotgun (WGS) entry which is preliminary data.</text>
</comment>
<reference evidence="2" key="1">
    <citation type="journal article" date="2014" name="Int. J. Syst. Evol. Microbiol.">
        <title>Complete genome sequence of Corynebacterium casei LMG S-19264T (=DSM 44701T), isolated from a smear-ripened cheese.</title>
        <authorList>
            <consortium name="US DOE Joint Genome Institute (JGI-PGF)"/>
            <person name="Walter F."/>
            <person name="Albersmeier A."/>
            <person name="Kalinowski J."/>
            <person name="Ruckert C."/>
        </authorList>
    </citation>
    <scope>NUCLEOTIDE SEQUENCE</scope>
    <source>
        <strain evidence="2">CGMCC 1.15371</strain>
    </source>
</reference>
<sequence length="50" mass="5553">MAKNNKDVVQHGVNAAKEKATDNEEKQYVEELASELSSSTQMTKATNKKQ</sequence>
<organism evidence="2 3">
    <name type="scientific">Pullulanibacillus camelliae</name>
    <dbReference type="NCBI Taxonomy" id="1707096"/>
    <lineage>
        <taxon>Bacteria</taxon>
        <taxon>Bacillati</taxon>
        <taxon>Bacillota</taxon>
        <taxon>Bacilli</taxon>
        <taxon>Bacillales</taxon>
        <taxon>Sporolactobacillaceae</taxon>
        <taxon>Pullulanibacillus</taxon>
    </lineage>
</organism>